<protein>
    <recommendedName>
        <fullName evidence="1">DUF374 domain-containing protein</fullName>
    </recommendedName>
</protein>
<gene>
    <name evidence="2" type="ORF">NSPZN2_80137</name>
</gene>
<evidence type="ECO:0000313" key="2">
    <source>
        <dbReference type="EMBL" id="CAE6802585.1"/>
    </source>
</evidence>
<evidence type="ECO:0000259" key="1">
    <source>
        <dbReference type="Pfam" id="PF04028"/>
    </source>
</evidence>
<keyword evidence="3" id="KW-1185">Reference proteome</keyword>
<feature type="domain" description="DUF374" evidence="1">
    <location>
        <begin position="81"/>
        <end position="145"/>
    </location>
</feature>
<dbReference type="Proteomes" id="UP000675880">
    <property type="component" value="Unassembled WGS sequence"/>
</dbReference>
<dbReference type="Pfam" id="PF04028">
    <property type="entry name" value="DUF374"/>
    <property type="match status" value="1"/>
</dbReference>
<proteinExistence type="predicted"/>
<organism evidence="2 3">
    <name type="scientific">Nitrospira defluvii</name>
    <dbReference type="NCBI Taxonomy" id="330214"/>
    <lineage>
        <taxon>Bacteria</taxon>
        <taxon>Pseudomonadati</taxon>
        <taxon>Nitrospirota</taxon>
        <taxon>Nitrospiria</taxon>
        <taxon>Nitrospirales</taxon>
        <taxon>Nitrospiraceae</taxon>
        <taxon>Nitrospira</taxon>
    </lineage>
</organism>
<comment type="caution">
    <text evidence="2">The sequence shown here is derived from an EMBL/GenBank/DDBJ whole genome shotgun (WGS) entry which is preliminary data.</text>
</comment>
<dbReference type="CDD" id="cd07983">
    <property type="entry name" value="LPLAT_DUF374-like"/>
    <property type="match status" value="1"/>
</dbReference>
<dbReference type="RefSeq" id="WP_246507871.1">
    <property type="nucleotide sequence ID" value="NZ_CAJNBJ010000021.1"/>
</dbReference>
<reference evidence="2 3" key="1">
    <citation type="submission" date="2021-02" db="EMBL/GenBank/DDBJ databases">
        <authorList>
            <person name="Han P."/>
        </authorList>
    </citation>
    <scope>NUCLEOTIDE SEQUENCE [LARGE SCALE GENOMIC DNA]</scope>
    <source>
        <strain evidence="2">Candidatus Nitrospira sp. ZN2</strain>
    </source>
</reference>
<dbReference type="InterPro" id="IPR007172">
    <property type="entry name" value="DUF374"/>
</dbReference>
<sequence length="220" mass="23873">MTNESATVPQQKPPLMKRVTNAVKLAVVPPVGYAVIQALRRTMDWHTEGGEHVSRLFAEGRAVILAFWHAQQLMMPLAIPRLEAHVLISQHRDGELIRRIIARFGLDAVRGSSTRGGAEALRRMIRIGRSGGNLALTPDGPKGPRQIAKVGVVQLARATGCPIIPMAFGCSKKNSSRAGTGSSCPIRSLGALSSWARPFGYRPMRPLTTWSACAGPWKRP</sequence>
<evidence type="ECO:0000313" key="3">
    <source>
        <dbReference type="Proteomes" id="UP000675880"/>
    </source>
</evidence>
<accession>A0ABN7MEW7</accession>
<name>A0ABN7MEW7_9BACT</name>
<dbReference type="EMBL" id="CAJNBJ010000021">
    <property type="protein sequence ID" value="CAE6802585.1"/>
    <property type="molecule type" value="Genomic_DNA"/>
</dbReference>